<comment type="caution">
    <text evidence="1">The sequence shown here is derived from an EMBL/GenBank/DDBJ whole genome shotgun (WGS) entry which is preliminary data.</text>
</comment>
<reference evidence="1 2" key="1">
    <citation type="submission" date="2015-05" db="EMBL/GenBank/DDBJ databases">
        <title>Draft genome of Burkholderia cepacia LK29.</title>
        <authorList>
            <person name="Chan X.Y."/>
        </authorList>
    </citation>
    <scope>NUCLEOTIDE SEQUENCE [LARGE SCALE GENOMIC DNA]</scope>
    <source>
        <strain evidence="1 2">LK29</strain>
    </source>
</reference>
<sequence length="123" mass="14165">MVIVLGIYVDTRCKHRGVLVATNSARQDFVTSCIKIKAPTGRIVYKRNRQHPVGGTHHQMCPDSSSRGRRIVYDLMALCPCAKKFIDIIWIESFCRYDRPRLFTEYDPKRSQIVACQCVNECI</sequence>
<evidence type="ECO:0000313" key="2">
    <source>
        <dbReference type="Proteomes" id="UP000036338"/>
    </source>
</evidence>
<organism evidence="1 2">
    <name type="scientific">Burkholderia cepacia</name>
    <name type="common">Pseudomonas cepacia</name>
    <dbReference type="NCBI Taxonomy" id="292"/>
    <lineage>
        <taxon>Bacteria</taxon>
        <taxon>Pseudomonadati</taxon>
        <taxon>Pseudomonadota</taxon>
        <taxon>Betaproteobacteria</taxon>
        <taxon>Burkholderiales</taxon>
        <taxon>Burkholderiaceae</taxon>
        <taxon>Burkholderia</taxon>
        <taxon>Burkholderia cepacia complex</taxon>
    </lineage>
</organism>
<gene>
    <name evidence="1" type="ORF">VL15_37515</name>
</gene>
<evidence type="ECO:0000313" key="1">
    <source>
        <dbReference type="EMBL" id="KML43386.1"/>
    </source>
</evidence>
<dbReference type="Proteomes" id="UP000036338">
    <property type="component" value="Unassembled WGS sequence"/>
</dbReference>
<dbReference type="EMBL" id="LDWR01000097">
    <property type="protein sequence ID" value="KML43386.1"/>
    <property type="molecule type" value="Genomic_DNA"/>
</dbReference>
<name>A0A0J5W5W8_BURCE</name>
<protein>
    <submittedName>
        <fullName evidence="1">Uncharacterized protein</fullName>
    </submittedName>
</protein>
<proteinExistence type="predicted"/>
<dbReference type="AlphaFoldDB" id="A0A0J5W5W8"/>
<accession>A0A0J5W5W8</accession>